<proteinExistence type="predicted"/>
<name>G0V634_NAUCA</name>
<evidence type="ECO:0000313" key="2">
    <source>
        <dbReference type="EMBL" id="CCC66924.1"/>
    </source>
</evidence>
<dbReference type="EMBL" id="HE576752">
    <property type="protein sequence ID" value="CCC66924.1"/>
    <property type="molecule type" value="Genomic_DNA"/>
</dbReference>
<dbReference type="Proteomes" id="UP000001640">
    <property type="component" value="Chromosome 1"/>
</dbReference>
<evidence type="ECO:0000256" key="1">
    <source>
        <dbReference type="SAM" id="MobiDB-lite"/>
    </source>
</evidence>
<feature type="compositionally biased region" description="Acidic residues" evidence="1">
    <location>
        <begin position="206"/>
        <end position="216"/>
    </location>
</feature>
<dbReference type="FunCoup" id="G0V634">
    <property type="interactions" value="46"/>
</dbReference>
<dbReference type="AlphaFoldDB" id="G0V634"/>
<accession>G0V634</accession>
<evidence type="ECO:0000313" key="3">
    <source>
        <dbReference type="Proteomes" id="UP000001640"/>
    </source>
</evidence>
<keyword evidence="3" id="KW-1185">Reference proteome</keyword>
<dbReference type="OrthoDB" id="4038243at2759"/>
<reference evidence="2 3" key="1">
    <citation type="journal article" date="2011" name="Proc. Natl. Acad. Sci. U.S.A.">
        <title>Evolutionary erosion of yeast sex chromosomes by mating-type switching accidents.</title>
        <authorList>
            <person name="Gordon J.L."/>
            <person name="Armisen D."/>
            <person name="Proux-Wera E."/>
            <person name="Oheigeartaigh S.S."/>
            <person name="Byrne K.P."/>
            <person name="Wolfe K.H."/>
        </authorList>
    </citation>
    <scope>NUCLEOTIDE SEQUENCE [LARGE SCALE GENOMIC DNA]</scope>
    <source>
        <strain evidence="3">ATCC 76901 / BCRC 22586 / CBS 4309 / NBRC 1992 / NRRL Y-12630</strain>
    </source>
</reference>
<reference key="2">
    <citation type="submission" date="2011-08" db="EMBL/GenBank/DDBJ databases">
        <title>Genome sequence of Naumovozyma castellii.</title>
        <authorList>
            <person name="Gordon J.L."/>
            <person name="Armisen D."/>
            <person name="Proux-Wera E."/>
            <person name="OhEigeartaigh S.S."/>
            <person name="Byrne K.P."/>
            <person name="Wolfe K.H."/>
        </authorList>
    </citation>
    <scope>NUCLEOTIDE SEQUENCE</scope>
    <source>
        <strain>Type strain:CBS 4309</strain>
    </source>
</reference>
<dbReference type="KEGG" id="ncs:NCAS_0A03660"/>
<dbReference type="RefSeq" id="XP_003673313.1">
    <property type="nucleotide sequence ID" value="XM_003673265.1"/>
</dbReference>
<organism evidence="2 3">
    <name type="scientific">Naumovozyma castellii</name>
    <name type="common">Yeast</name>
    <name type="synonym">Saccharomyces castellii</name>
    <dbReference type="NCBI Taxonomy" id="27288"/>
    <lineage>
        <taxon>Eukaryota</taxon>
        <taxon>Fungi</taxon>
        <taxon>Dikarya</taxon>
        <taxon>Ascomycota</taxon>
        <taxon>Saccharomycotina</taxon>
        <taxon>Saccharomycetes</taxon>
        <taxon>Saccharomycetales</taxon>
        <taxon>Saccharomycetaceae</taxon>
        <taxon>Naumovozyma</taxon>
    </lineage>
</organism>
<dbReference type="eggNOG" id="ENOG502SCCB">
    <property type="taxonomic scope" value="Eukaryota"/>
</dbReference>
<dbReference type="InParanoid" id="G0V634"/>
<feature type="region of interest" description="Disordered" evidence="1">
    <location>
        <begin position="196"/>
        <end position="231"/>
    </location>
</feature>
<dbReference type="OMA" id="CQTENIT"/>
<protein>
    <submittedName>
        <fullName evidence="2">Uncharacterized protein</fullName>
    </submittedName>
</protein>
<sequence length="357" mass="40139">MVDNIESSSAVCVNGYTVKNLICKTDVYQAYDAVDCNGTCYVLKVIINPRGCPKDSPIPGLIDAFPVRTGWCQVYPAHSFEDEGSDYFSYCSESDDSKSKSDDSLKQNNEHTRRKSILLRDETVGNSSHMKPQFIEPSIINENHMKRFPRTPVPKTINEHMHKKENNNIPLNQNNDMKTSGIDHILGHPIVRTPMPKTVSKLRGTEEDDETTESETDSSMAYDESDSLDDDTAYDFSASNSLSTAEIEHHVENLSIGNEKQLHLKTYPILQHVTITPTHYKHEHVHIKSPLQTAFHSNRLSTIPKTPIPISFAEASKVIKPNSMAPDLTKTNSTGKVNFELKMLQSSMLKRRNSKCS</sequence>
<dbReference type="GeneID" id="96900411"/>
<dbReference type="HOGENOM" id="CLU_776314_0_0_1"/>
<gene>
    <name evidence="2" type="primary">NCAS0A03660</name>
    <name evidence="2" type="ordered locus">NCAS_0A03660</name>
</gene>